<sequence>MVRNTEKKKKEYQVMQVSDHVEESSNSSLMTAGAREKAHLPIPPHQSIYNFLSAYVTAITELSYLMQSGTKKTRNNSEYHNTRYSQDGIIRNWRGRHRLCTQLRLNAGWLSAWSITANVDDLQADLKQSLKYLRYSFFLFPFSTSPYLSVYKERQQQQQQHPKISFKMYVCMYAVIHSVEPNPPPNTIAPGIN</sequence>
<dbReference type="EMBL" id="ADBV01011554">
    <property type="protein sequence ID" value="EJW74811.1"/>
    <property type="molecule type" value="Genomic_DNA"/>
</dbReference>
<accession>J9DYA3</accession>
<proteinExistence type="predicted"/>
<evidence type="ECO:0000313" key="2">
    <source>
        <dbReference type="Proteomes" id="UP000004810"/>
    </source>
</evidence>
<name>J9DYA3_WUCBA</name>
<dbReference type="AlphaFoldDB" id="J9DYA3"/>
<organism evidence="1 2">
    <name type="scientific">Wuchereria bancrofti</name>
    <dbReference type="NCBI Taxonomy" id="6293"/>
    <lineage>
        <taxon>Eukaryota</taxon>
        <taxon>Metazoa</taxon>
        <taxon>Ecdysozoa</taxon>
        <taxon>Nematoda</taxon>
        <taxon>Chromadorea</taxon>
        <taxon>Rhabditida</taxon>
        <taxon>Spirurina</taxon>
        <taxon>Spiruromorpha</taxon>
        <taxon>Filarioidea</taxon>
        <taxon>Onchocercidae</taxon>
        <taxon>Wuchereria</taxon>
    </lineage>
</organism>
<protein>
    <submittedName>
        <fullName evidence="1">Uncharacterized protein</fullName>
    </submittedName>
</protein>
<comment type="caution">
    <text evidence="1">The sequence shown here is derived from an EMBL/GenBank/DDBJ whole genome shotgun (WGS) entry which is preliminary data.</text>
</comment>
<gene>
    <name evidence="1" type="ORF">WUBG_14282</name>
</gene>
<evidence type="ECO:0000313" key="1">
    <source>
        <dbReference type="EMBL" id="EJW74811.1"/>
    </source>
</evidence>
<reference evidence="2" key="1">
    <citation type="submission" date="2012-08" db="EMBL/GenBank/DDBJ databases">
        <title>The Genome Sequence of Wuchereria bancrofti.</title>
        <authorList>
            <person name="Nutman T.B."/>
            <person name="Fink D.L."/>
            <person name="Russ C."/>
            <person name="Young S."/>
            <person name="Zeng Q."/>
            <person name="Koehrsen M."/>
            <person name="Alvarado L."/>
            <person name="Berlin A."/>
            <person name="Chapman S.B."/>
            <person name="Chen Z."/>
            <person name="Freedman E."/>
            <person name="Gellesch M."/>
            <person name="Goldberg J."/>
            <person name="Griggs A."/>
            <person name="Gujja S."/>
            <person name="Heilman E.R."/>
            <person name="Heiman D."/>
            <person name="Hepburn T."/>
            <person name="Howarth C."/>
            <person name="Jen D."/>
            <person name="Larson L."/>
            <person name="Lewis B."/>
            <person name="Mehta T."/>
            <person name="Park D."/>
            <person name="Pearson M."/>
            <person name="Roberts A."/>
            <person name="Saif S."/>
            <person name="Shea T."/>
            <person name="Shenoy N."/>
            <person name="Sisk P."/>
            <person name="Stolte C."/>
            <person name="Sykes S."/>
            <person name="Walk T."/>
            <person name="White J."/>
            <person name="Yandava C."/>
            <person name="Haas B."/>
            <person name="Henn M.R."/>
            <person name="Nusbaum C."/>
            <person name="Birren B."/>
        </authorList>
    </citation>
    <scope>NUCLEOTIDE SEQUENCE [LARGE SCALE GENOMIC DNA]</scope>
    <source>
        <strain evidence="2">NA</strain>
    </source>
</reference>
<dbReference type="Proteomes" id="UP000004810">
    <property type="component" value="Unassembled WGS sequence"/>
</dbReference>